<dbReference type="Pfam" id="PF03008">
    <property type="entry name" value="DUF234"/>
    <property type="match status" value="1"/>
</dbReference>
<organism evidence="3 4">
    <name type="scientific">Rhizobium altiplani</name>
    <dbReference type="NCBI Taxonomy" id="1864509"/>
    <lineage>
        <taxon>Bacteria</taxon>
        <taxon>Pseudomonadati</taxon>
        <taxon>Pseudomonadota</taxon>
        <taxon>Alphaproteobacteria</taxon>
        <taxon>Hyphomicrobiales</taxon>
        <taxon>Rhizobiaceae</taxon>
        <taxon>Rhizobium/Agrobacterium group</taxon>
        <taxon>Rhizobium</taxon>
    </lineage>
</organism>
<evidence type="ECO:0000313" key="3">
    <source>
        <dbReference type="EMBL" id="KWV53673.1"/>
    </source>
</evidence>
<dbReference type="PANTHER" id="PTHR34704">
    <property type="entry name" value="ATPASE"/>
    <property type="match status" value="1"/>
</dbReference>
<dbReference type="AlphaFoldDB" id="A0A109JR86"/>
<sequence>MKFLGRRRELSRFKEELDAARPSLVILFGRRRVGKSRFLREVGKSRKEIYFQATRVSSLLNLEQFKTEVAKVLGAQPVLESLSSWEGVFYHIAEHTRNNPGLLVTIDEFPYLLDGDPALPSIMQKFWDSGAPADGALKLILCGSSISQMQDLLAERNPLYGRQTLSLDMKQLPLTDVAGFFPGYDAIGIISAYAIFGGIPYYLQLCNPDLPLKDNAVRLLLTETGTLVDEPNTLLQTELHEPGFYSSVLAAIADGCNTTSEIASRLGVKAERITPYAAKLVALHLISNTKSLDVDEKARNRRFRLEDSLISFWHRFVRPSLTAISGGFGEDVYRHVVAPGFSEYMGIAFEAIALEYARIHIQERLGLPAKEVGQIWGHSDFDIDVAGKLLNGEFFYGECKWTNADIDMGHLRQLRERSEKTRYGRGTAGKHFLLFSKAGFSSDLIDFAKDETRRVHLLTPDDLVRPNR</sequence>
<reference evidence="3 4" key="1">
    <citation type="submission" date="2015-11" db="EMBL/GenBank/DDBJ databases">
        <title>Draft Genome Sequence of the Strain BR 10423 (Rhizobium sp.) isolated from nodules of Mimosa pudica.</title>
        <authorList>
            <person name="Barauna A.C."/>
            <person name="Zilli J.E."/>
            <person name="Simoes-Araujo J.L."/>
            <person name="Reis V.M."/>
            <person name="James E.K."/>
            <person name="Reis F.B.Jr."/>
            <person name="Rouws L.F."/>
            <person name="Passos S.R."/>
            <person name="Gois S.R."/>
        </authorList>
    </citation>
    <scope>NUCLEOTIDE SEQUENCE [LARGE SCALE GENOMIC DNA]</scope>
    <source>
        <strain evidence="3 4">BR10423</strain>
    </source>
</reference>
<dbReference type="InterPro" id="IPR004256">
    <property type="entry name" value="DUF234"/>
</dbReference>
<dbReference type="GO" id="GO:0005524">
    <property type="term" value="F:ATP binding"/>
    <property type="evidence" value="ECO:0007669"/>
    <property type="project" value="InterPro"/>
</dbReference>
<dbReference type="Pfam" id="PF01637">
    <property type="entry name" value="ATPase_2"/>
    <property type="match status" value="1"/>
</dbReference>
<name>A0A109JR86_9HYPH</name>
<dbReference type="Gene3D" id="3.40.50.300">
    <property type="entry name" value="P-loop containing nucleotide triphosphate hydrolases"/>
    <property type="match status" value="1"/>
</dbReference>
<gene>
    <name evidence="3" type="ORF">AS026_03220</name>
</gene>
<accession>A0A109JR86</accession>
<proteinExistence type="predicted"/>
<dbReference type="SUPFAM" id="SSF52980">
    <property type="entry name" value="Restriction endonuclease-like"/>
    <property type="match status" value="1"/>
</dbReference>
<dbReference type="RefSeq" id="WP_062369994.1">
    <property type="nucleotide sequence ID" value="NZ_LNCD01000064.1"/>
</dbReference>
<dbReference type="Proteomes" id="UP000068164">
    <property type="component" value="Unassembled WGS sequence"/>
</dbReference>
<evidence type="ECO:0000313" key="4">
    <source>
        <dbReference type="Proteomes" id="UP000068164"/>
    </source>
</evidence>
<comment type="caution">
    <text evidence="3">The sequence shown here is derived from an EMBL/GenBank/DDBJ whole genome shotgun (WGS) entry which is preliminary data.</text>
</comment>
<dbReference type="SUPFAM" id="SSF52540">
    <property type="entry name" value="P-loop containing nucleoside triphosphate hydrolases"/>
    <property type="match status" value="1"/>
</dbReference>
<evidence type="ECO:0000259" key="1">
    <source>
        <dbReference type="Pfam" id="PF01637"/>
    </source>
</evidence>
<dbReference type="EMBL" id="LNCD01000064">
    <property type="protein sequence ID" value="KWV53673.1"/>
    <property type="molecule type" value="Genomic_DNA"/>
</dbReference>
<evidence type="ECO:0000259" key="2">
    <source>
        <dbReference type="Pfam" id="PF03008"/>
    </source>
</evidence>
<dbReference type="PANTHER" id="PTHR34704:SF1">
    <property type="entry name" value="ATPASE"/>
    <property type="match status" value="1"/>
</dbReference>
<feature type="domain" description="DUF234" evidence="2">
    <location>
        <begin position="313"/>
        <end position="403"/>
    </location>
</feature>
<dbReference type="InterPro" id="IPR011579">
    <property type="entry name" value="ATPase_dom"/>
</dbReference>
<dbReference type="InterPro" id="IPR011335">
    <property type="entry name" value="Restrct_endonuc-II-like"/>
</dbReference>
<dbReference type="OrthoDB" id="9801758at2"/>
<dbReference type="InterPro" id="IPR027417">
    <property type="entry name" value="P-loop_NTPase"/>
</dbReference>
<feature type="domain" description="ATPase" evidence="1">
    <location>
        <begin position="3"/>
        <end position="204"/>
    </location>
</feature>
<keyword evidence="4" id="KW-1185">Reference proteome</keyword>
<protein>
    <submittedName>
        <fullName evidence="3">AAA family ATPase</fullName>
    </submittedName>
</protein>